<evidence type="ECO:0000313" key="1">
    <source>
        <dbReference type="EMBL" id="JAD70230.1"/>
    </source>
</evidence>
<dbReference type="EMBL" id="GBRH01227665">
    <property type="protein sequence ID" value="JAD70230.1"/>
    <property type="molecule type" value="Transcribed_RNA"/>
</dbReference>
<reference evidence="1" key="2">
    <citation type="journal article" date="2015" name="Data Brief">
        <title>Shoot transcriptome of the giant reed, Arundo donax.</title>
        <authorList>
            <person name="Barrero R.A."/>
            <person name="Guerrero F.D."/>
            <person name="Moolhuijzen P."/>
            <person name="Goolsby J.A."/>
            <person name="Tidwell J."/>
            <person name="Bellgard S.E."/>
            <person name="Bellgard M.I."/>
        </authorList>
    </citation>
    <scope>NUCLEOTIDE SEQUENCE</scope>
    <source>
        <tissue evidence="1">Shoot tissue taken approximately 20 cm above the soil surface</tissue>
    </source>
</reference>
<accession>A0A0A9CA07</accession>
<name>A0A0A9CA07_ARUDO</name>
<dbReference type="AlphaFoldDB" id="A0A0A9CA07"/>
<sequence>MIRSWLEYYCCPGGQSMGHCYPIELYSWCTSTNHRNTKLIFP</sequence>
<reference evidence="1" key="1">
    <citation type="submission" date="2014-09" db="EMBL/GenBank/DDBJ databases">
        <authorList>
            <person name="Magalhaes I.L.F."/>
            <person name="Oliveira U."/>
            <person name="Santos F.R."/>
            <person name="Vidigal T.H.D.A."/>
            <person name="Brescovit A.D."/>
            <person name="Santos A.J."/>
        </authorList>
    </citation>
    <scope>NUCLEOTIDE SEQUENCE</scope>
    <source>
        <tissue evidence="1">Shoot tissue taken approximately 20 cm above the soil surface</tissue>
    </source>
</reference>
<proteinExistence type="predicted"/>
<protein>
    <submittedName>
        <fullName evidence="1">Uncharacterized protein</fullName>
    </submittedName>
</protein>
<organism evidence="1">
    <name type="scientific">Arundo donax</name>
    <name type="common">Giant reed</name>
    <name type="synonym">Donax arundinaceus</name>
    <dbReference type="NCBI Taxonomy" id="35708"/>
    <lineage>
        <taxon>Eukaryota</taxon>
        <taxon>Viridiplantae</taxon>
        <taxon>Streptophyta</taxon>
        <taxon>Embryophyta</taxon>
        <taxon>Tracheophyta</taxon>
        <taxon>Spermatophyta</taxon>
        <taxon>Magnoliopsida</taxon>
        <taxon>Liliopsida</taxon>
        <taxon>Poales</taxon>
        <taxon>Poaceae</taxon>
        <taxon>PACMAD clade</taxon>
        <taxon>Arundinoideae</taxon>
        <taxon>Arundineae</taxon>
        <taxon>Arundo</taxon>
    </lineage>
</organism>